<reference evidence="2 3" key="1">
    <citation type="submission" date="2014-06" db="EMBL/GenBank/DDBJ databases">
        <title>Functional and comparative genomic analyses of the Drosophila gut microbiota identify candidate symbiosis factors.</title>
        <authorList>
            <person name="Newell P.D."/>
            <person name="Chaston J.M."/>
            <person name="Douglas A.E."/>
        </authorList>
    </citation>
    <scope>NUCLEOTIDE SEQUENCE [LARGE SCALE GENOMIC DNA]</scope>
    <source>
        <strain evidence="2 3">DmCS_002</strain>
    </source>
</reference>
<comment type="caution">
    <text evidence="2">The sequence shown here is derived from an EMBL/GenBank/DDBJ whole genome shotgun (WGS) entry which is preliminary data.</text>
</comment>
<protein>
    <recommendedName>
        <fullName evidence="1">Phage-Barnase-EndoU-ColicinE5/D-RelE like nuclease 4 domain-containing protein</fullName>
    </recommendedName>
</protein>
<organism evidence="2 3">
    <name type="scientific">Fructilactobacillus fructivorans</name>
    <dbReference type="NCBI Taxonomy" id="1614"/>
    <lineage>
        <taxon>Bacteria</taxon>
        <taxon>Bacillati</taxon>
        <taxon>Bacillota</taxon>
        <taxon>Bacilli</taxon>
        <taxon>Lactobacillales</taxon>
        <taxon>Lactobacillaceae</taxon>
        <taxon>Fructilactobacillus</taxon>
    </lineage>
</organism>
<dbReference type="AlphaFoldDB" id="A0A0C1PQW5"/>
<proteinExistence type="predicted"/>
<keyword evidence="3" id="KW-1185">Reference proteome</keyword>
<dbReference type="OrthoDB" id="2165713at2"/>
<dbReference type="RefSeq" id="WP_039143230.1">
    <property type="nucleotide sequence ID" value="NZ_JOJZ01000009.1"/>
</dbReference>
<evidence type="ECO:0000259" key="1">
    <source>
        <dbReference type="Pfam" id="PF18813"/>
    </source>
</evidence>
<dbReference type="EMBL" id="JOJZ01000009">
    <property type="protein sequence ID" value="KID42266.1"/>
    <property type="molecule type" value="Genomic_DNA"/>
</dbReference>
<feature type="domain" description="Phage-Barnase-EndoU-ColicinE5/D-RelE like nuclease 4" evidence="1">
    <location>
        <begin position="24"/>
        <end position="192"/>
    </location>
</feature>
<accession>A0A0C1PQW5</accession>
<evidence type="ECO:0000313" key="3">
    <source>
        <dbReference type="Proteomes" id="UP000031397"/>
    </source>
</evidence>
<name>A0A0C1PQW5_9LACO</name>
<dbReference type="Pfam" id="PF18813">
    <property type="entry name" value="PBECR4"/>
    <property type="match status" value="1"/>
</dbReference>
<sequence length="194" mass="23089">MSLKSSNVPLGYLVISDENSINFKDMLDDYRHYFSGHTVELTTNYNLLSQVKIIFNEKDLPHLMGWEKVRIKNKDKNASKIIIDIDNLTFTKKLSKKNPNWKSIKKRNLNYNLLHRIFLDQDINVFVETSNMHPNRLHLNIVFVYNKKRESIILGFRKTRTRDVFVPVTLHATNIHNQYNCRRRTKVKSLKWLD</sequence>
<dbReference type="Proteomes" id="UP000031397">
    <property type="component" value="Unassembled WGS sequence"/>
</dbReference>
<gene>
    <name evidence="2" type="ORF">LfDm3_0195</name>
</gene>
<evidence type="ECO:0000313" key="2">
    <source>
        <dbReference type="EMBL" id="KID42266.1"/>
    </source>
</evidence>
<dbReference type="GeneID" id="74912896"/>
<dbReference type="PATRIC" id="fig|1614.7.peg.185"/>
<dbReference type="InterPro" id="IPR041420">
    <property type="entry name" value="PBECR4"/>
</dbReference>